<evidence type="ECO:0000313" key="4">
    <source>
        <dbReference type="Proteomes" id="UP000424673"/>
    </source>
</evidence>
<dbReference type="Pfam" id="PF18818">
    <property type="entry name" value="MPTase-PolyVal"/>
    <property type="match status" value="1"/>
</dbReference>
<dbReference type="RefSeq" id="WP_154454033.1">
    <property type="nucleotide sequence ID" value="NZ_CP044330.1"/>
</dbReference>
<organism evidence="3 4">
    <name type="scientific">Methylocystis rosea</name>
    <dbReference type="NCBI Taxonomy" id="173366"/>
    <lineage>
        <taxon>Bacteria</taxon>
        <taxon>Pseudomonadati</taxon>
        <taxon>Pseudomonadota</taxon>
        <taxon>Alphaproteobacteria</taxon>
        <taxon>Hyphomicrobiales</taxon>
        <taxon>Methylocystaceae</taxon>
        <taxon>Methylocystis</taxon>
    </lineage>
</organism>
<gene>
    <name evidence="3" type="ORF">F7D13_17910</name>
</gene>
<dbReference type="InterPro" id="IPR017113">
    <property type="entry name" value="Antirestriction_ArdC"/>
</dbReference>
<dbReference type="Proteomes" id="UP000424673">
    <property type="component" value="Plasmid unnamed2"/>
</dbReference>
<evidence type="ECO:0000313" key="3">
    <source>
        <dbReference type="EMBL" id="QGM95956.1"/>
    </source>
</evidence>
<protein>
    <submittedName>
        <fullName evidence="3">DUF1738 domain-containing protein</fullName>
    </submittedName>
</protein>
<evidence type="ECO:0000259" key="1">
    <source>
        <dbReference type="Pfam" id="PF08401"/>
    </source>
</evidence>
<dbReference type="InterPro" id="IPR041459">
    <property type="entry name" value="MPTase-PolyVal"/>
</dbReference>
<keyword evidence="3" id="KW-0614">Plasmid</keyword>
<keyword evidence="4" id="KW-1185">Reference proteome</keyword>
<proteinExistence type="predicted"/>
<accession>A0ABX6ESG1</accession>
<dbReference type="InterPro" id="IPR013610">
    <property type="entry name" value="ArdC_N"/>
</dbReference>
<dbReference type="Pfam" id="PF08401">
    <property type="entry name" value="ArdcN"/>
    <property type="match status" value="1"/>
</dbReference>
<feature type="domain" description="Polyvalent protein metallopeptidase" evidence="2">
    <location>
        <begin position="152"/>
        <end position="283"/>
    </location>
</feature>
<reference evidence="3 4" key="1">
    <citation type="journal article" date="2021" name="AMB Express">
        <title>Isolation and characterisation of Methylocystis spp. for poly-3-hydroxybutyrate production using waste methane feedstocks.</title>
        <authorList>
            <person name="Rumah B.L."/>
            <person name="Stead C.E."/>
            <person name="Claxton Stevens B.H."/>
            <person name="Minton N.P."/>
            <person name="Grosse-Honebrink A."/>
            <person name="Zhang Y."/>
        </authorList>
    </citation>
    <scope>NUCLEOTIDE SEQUENCE [LARGE SCALE GENOMIC DNA]</scope>
    <source>
        <strain evidence="3 4">BRCS1</strain>
    </source>
</reference>
<feature type="domain" description="N-terminal" evidence="1">
    <location>
        <begin position="8"/>
        <end position="126"/>
    </location>
</feature>
<dbReference type="EMBL" id="CP044330">
    <property type="protein sequence ID" value="QGM95956.1"/>
    <property type="molecule type" value="Genomic_DNA"/>
</dbReference>
<name>A0ABX6ESG1_9HYPH</name>
<sequence length="299" mass="32897">MSRESSLDIHQEITSRIIAAIEDGAGEFRLPWNRGGASGRPRNIASGKHYNGVNVLALWVAALHQGYAQPIWGTYRQWHEKGCQVRRGEQSSLVVFYKTFTVETDGEDAAEPETAERLLARASYVFNADQVEGYAAPEETLPVTPLFSPIDEAERFLAATGARVTESGTKACYRPSTDDIMMPERTRFAGSETMSAGEAFYATLMHELTHWTGHASRCARDLKNRFGSEAYAMEELVAEVGAAFLCADLGVTPELRPDHVSYIANWLTVLKADKKAIFTAASKAQQAANYLTVLAGERP</sequence>
<evidence type="ECO:0000259" key="2">
    <source>
        <dbReference type="Pfam" id="PF18818"/>
    </source>
</evidence>
<geneLocation type="plasmid" evidence="3 4">
    <name>unnamed2</name>
</geneLocation>
<dbReference type="PIRSF" id="PIRSF037112">
    <property type="entry name" value="Antirestriction_ArdC"/>
    <property type="match status" value="1"/>
</dbReference>